<protein>
    <submittedName>
        <fullName evidence="1">Uncharacterized protein</fullName>
    </submittedName>
</protein>
<proteinExistence type="predicted"/>
<reference evidence="1" key="1">
    <citation type="journal article" date="2020" name="Nature">
        <title>Giant virus diversity and host interactions through global metagenomics.</title>
        <authorList>
            <person name="Schulz F."/>
            <person name="Roux S."/>
            <person name="Paez-Espino D."/>
            <person name="Jungbluth S."/>
            <person name="Walsh D.A."/>
            <person name="Denef V.J."/>
            <person name="McMahon K.D."/>
            <person name="Konstantinidis K.T."/>
            <person name="Eloe-Fadrosh E.A."/>
            <person name="Kyrpides N.C."/>
            <person name="Woyke T."/>
        </authorList>
    </citation>
    <scope>NUCLEOTIDE SEQUENCE</scope>
    <source>
        <strain evidence="1">GVMAG-M-3300009422-16</strain>
    </source>
</reference>
<name>A0A6C0B3Q2_9ZZZZ</name>
<sequence length="324" mass="36413">MYSKITNPKTGAQVSIKSKLGKRILINYLNVLSGGAHLDGEGGPAERWEIHPSLVTPDRMETWEETREHHSSAQTKALRIMAQCVETSIGLKLAALYIPTEESYPESLHRALNDALHINPAEGDRLKIWLKEVFTLHLSAEHTPSVPEWWQQTYSHLPPHDTINIHCSIVMNIIHLILVARPFFPLEDFYLMGATIVAMVLPEGSLADWQITSLIPRHNSHEVASMKVLILTIINVDPCCDRDCSHISPTLSARLAAVEDEETQDWSPTNGWVDDIRGRDVPGERVMVDLPFGDPDDERFITVEYPQQWATIDADGGIIITDPR</sequence>
<dbReference type="EMBL" id="MN739063">
    <property type="protein sequence ID" value="QHS86855.1"/>
    <property type="molecule type" value="Genomic_DNA"/>
</dbReference>
<accession>A0A6C0B3Q2</accession>
<organism evidence="1">
    <name type="scientific">viral metagenome</name>
    <dbReference type="NCBI Taxonomy" id="1070528"/>
    <lineage>
        <taxon>unclassified sequences</taxon>
        <taxon>metagenomes</taxon>
        <taxon>organismal metagenomes</taxon>
    </lineage>
</organism>
<evidence type="ECO:0000313" key="1">
    <source>
        <dbReference type="EMBL" id="QHS86855.1"/>
    </source>
</evidence>
<dbReference type="AlphaFoldDB" id="A0A6C0B3Q2"/>